<feature type="transmembrane region" description="Helical" evidence="1">
    <location>
        <begin position="146"/>
        <end position="171"/>
    </location>
</feature>
<accession>A0A378YFB1</accession>
<feature type="transmembrane region" description="Helical" evidence="1">
    <location>
        <begin position="65"/>
        <end position="87"/>
    </location>
</feature>
<dbReference type="OrthoDB" id="9006712at2"/>
<protein>
    <recommendedName>
        <fullName evidence="4">Glycerophosphoryl diester phosphodiesterase membrane domain-containing protein</fullName>
    </recommendedName>
</protein>
<feature type="transmembrane region" description="Helical" evidence="1">
    <location>
        <begin position="26"/>
        <end position="45"/>
    </location>
</feature>
<evidence type="ECO:0000313" key="3">
    <source>
        <dbReference type="Proteomes" id="UP000254573"/>
    </source>
</evidence>
<dbReference type="RefSeq" id="WP_038617758.1">
    <property type="nucleotide sequence ID" value="NZ_CP009553.3"/>
</dbReference>
<gene>
    <name evidence="2" type="ORF">NCTC13160_00722</name>
</gene>
<feature type="transmembrane region" description="Helical" evidence="1">
    <location>
        <begin position="108"/>
        <end position="134"/>
    </location>
</feature>
<name>A0A378YFB1_9BURK</name>
<dbReference type="KEGG" id="ppnm:LV28_03670"/>
<evidence type="ECO:0000256" key="1">
    <source>
        <dbReference type="SAM" id="Phobius"/>
    </source>
</evidence>
<proteinExistence type="predicted"/>
<sequence>MEPITFKQCFTGAWRDGLRALRHRPLLCLSIAVVILVTSALSISLKELTMQAAQNGEPLAYRVRIALMSFGVVIVNLVAFCVLAIHVMRYTVLGAQATQQTSWYGRDLWRYLWASIQIVVGLAIVWFVIAFGLALALRLSGHGNSFAIIGTLLALLFCALMYVLVRVSLIYPQIAAGRSKRWQAAWQDSRGHFWVMFGTTLATILPLIVAGLVLTMLFAAALHYLPGATTVVLGTLVLQTVISIAWVALASSVSAWIYRRFADRLLTLEDAPDDV</sequence>
<reference evidence="2 3" key="1">
    <citation type="submission" date="2018-06" db="EMBL/GenBank/DDBJ databases">
        <authorList>
            <consortium name="Pathogen Informatics"/>
            <person name="Doyle S."/>
        </authorList>
    </citation>
    <scope>NUCLEOTIDE SEQUENCE [LARGE SCALE GENOMIC DNA]</scope>
    <source>
        <strain evidence="2 3">NCTC13160</strain>
    </source>
</reference>
<evidence type="ECO:0008006" key="4">
    <source>
        <dbReference type="Google" id="ProtNLM"/>
    </source>
</evidence>
<feature type="transmembrane region" description="Helical" evidence="1">
    <location>
        <begin position="192"/>
        <end position="225"/>
    </location>
</feature>
<evidence type="ECO:0000313" key="2">
    <source>
        <dbReference type="EMBL" id="SUA75220.1"/>
    </source>
</evidence>
<organism evidence="2 3">
    <name type="scientific">Pandoraea pnomenusa</name>
    <dbReference type="NCBI Taxonomy" id="93220"/>
    <lineage>
        <taxon>Bacteria</taxon>
        <taxon>Pseudomonadati</taxon>
        <taxon>Pseudomonadota</taxon>
        <taxon>Betaproteobacteria</taxon>
        <taxon>Burkholderiales</taxon>
        <taxon>Burkholderiaceae</taxon>
        <taxon>Pandoraea</taxon>
    </lineage>
</organism>
<dbReference type="AlphaFoldDB" id="A0A378YFB1"/>
<keyword evidence="1" id="KW-0812">Transmembrane</keyword>
<feature type="transmembrane region" description="Helical" evidence="1">
    <location>
        <begin position="231"/>
        <end position="258"/>
    </location>
</feature>
<dbReference type="EMBL" id="UGSG01000001">
    <property type="protein sequence ID" value="SUA75220.1"/>
    <property type="molecule type" value="Genomic_DNA"/>
</dbReference>
<keyword evidence="1" id="KW-1133">Transmembrane helix</keyword>
<dbReference type="Proteomes" id="UP000254573">
    <property type="component" value="Unassembled WGS sequence"/>
</dbReference>
<keyword evidence="1" id="KW-0472">Membrane</keyword>